<dbReference type="InterPro" id="IPR051543">
    <property type="entry name" value="Serine_Peptidase_S9A"/>
</dbReference>
<reference evidence="7" key="1">
    <citation type="submission" date="2018-05" db="EMBL/GenBank/DDBJ databases">
        <authorList>
            <person name="Lanie J.A."/>
            <person name="Ng W.-L."/>
            <person name="Kazmierczak K.M."/>
            <person name="Andrzejewski T.M."/>
            <person name="Davidsen T.M."/>
            <person name="Wayne K.J."/>
            <person name="Tettelin H."/>
            <person name="Glass J.I."/>
            <person name="Rusch D."/>
            <person name="Podicherti R."/>
            <person name="Tsui H.-C.T."/>
            <person name="Winkler M.E."/>
        </authorList>
    </citation>
    <scope>NUCLEOTIDE SEQUENCE</scope>
</reference>
<organism evidence="7">
    <name type="scientific">marine metagenome</name>
    <dbReference type="NCBI Taxonomy" id="408172"/>
    <lineage>
        <taxon>unclassified sequences</taxon>
        <taxon>metagenomes</taxon>
        <taxon>ecological metagenomes</taxon>
    </lineage>
</organism>
<feature type="domain" description="Peptidase S9 prolyl oligopeptidase catalytic" evidence="5">
    <location>
        <begin position="470"/>
        <end position="680"/>
    </location>
</feature>
<proteinExistence type="inferred from homology"/>
<protein>
    <recommendedName>
        <fullName evidence="8">Oligopeptidase B</fullName>
    </recommendedName>
</protein>
<dbReference type="AlphaFoldDB" id="A0A381SZX4"/>
<dbReference type="GO" id="GO:0006508">
    <property type="term" value="P:proteolysis"/>
    <property type="evidence" value="ECO:0007669"/>
    <property type="project" value="UniProtKB-KW"/>
</dbReference>
<name>A0A381SZX4_9ZZZZ</name>
<dbReference type="SUPFAM" id="SSF50993">
    <property type="entry name" value="Peptidase/esterase 'gauge' domain"/>
    <property type="match status" value="1"/>
</dbReference>
<dbReference type="PANTHER" id="PTHR11757:SF19">
    <property type="entry name" value="PROLYL ENDOPEPTIDASE-LIKE"/>
    <property type="match status" value="1"/>
</dbReference>
<sequence>MTLCTKGIQRPRARISPTRLETHGTVRLDDYYWLRDREHSDVTDYLQSENNYTAAVMAPTETLQETLFDEIKGRIKQTDMSVPYREGDFTYYTRYEEGREYPIHCRCAVGDAAAEVVLLDVNELASGQDFCQVSGLEVSPDQGLLAYAVDLEGRRIHTIHFKNLTNGELLNDELRGVSSNLVWAGDNQTVFYTQQDPTTLRWWRVYRHRLGTTQTDDVLVYEESDETFNCEVGKSRSKRFLLIASCQTVSTEYHYLEAAQPEGRFSLFLARERDHEYHIDHFRDRFYVRTNRDARNFKLMEVPEAQTDPEAWIELIPHREEVLLGPFELFRDHLVIQERREGLSRLCVRPWSGTGEHDIAFDESVFDTYLSVNREPDTHLLRFGYESLTTPTSTYDYDMARRTRTLLKQEEVLGGFDSSHYQAERLTVTAPDGEEIPVSLVSKAGISRDGSHPLLLYGYGAYGICIDPTFNSARLSLLDRGFVFAIAHIRGGQDLGRRWYDDGRLGRKRNTFTDFIACAEHVVSEAYTRPERLFAMGGSAGGLLMGAVVNMRPDLFAGVVAQVPFVDVVTTMLDDSIPLTTGEYDEWGDPSEPAAFEDILAYSPYDNVEAKDYPALLVLAGLHDSQVQYWEPAKWVAKLRALKTDGNPLLLKTNMDAGHSGVSGRYRRYRETALQYAFLLVQADLA</sequence>
<dbReference type="SUPFAM" id="SSF53474">
    <property type="entry name" value="alpha/beta-Hydrolases"/>
    <property type="match status" value="1"/>
</dbReference>
<dbReference type="GO" id="GO:0004252">
    <property type="term" value="F:serine-type endopeptidase activity"/>
    <property type="evidence" value="ECO:0007669"/>
    <property type="project" value="InterPro"/>
</dbReference>
<evidence type="ECO:0008006" key="8">
    <source>
        <dbReference type="Google" id="ProtNLM"/>
    </source>
</evidence>
<keyword evidence="3" id="KW-0378">Hydrolase</keyword>
<dbReference type="Pfam" id="PF02897">
    <property type="entry name" value="Peptidase_S9_N"/>
    <property type="match status" value="1"/>
</dbReference>
<evidence type="ECO:0000259" key="5">
    <source>
        <dbReference type="Pfam" id="PF00326"/>
    </source>
</evidence>
<dbReference type="InterPro" id="IPR002470">
    <property type="entry name" value="Peptidase_S9A"/>
</dbReference>
<dbReference type="EMBL" id="UINC01003822">
    <property type="protein sequence ID" value="SVA09532.1"/>
    <property type="molecule type" value="Genomic_DNA"/>
</dbReference>
<evidence type="ECO:0000256" key="4">
    <source>
        <dbReference type="ARBA" id="ARBA00022825"/>
    </source>
</evidence>
<gene>
    <name evidence="7" type="ORF">METZ01_LOCUS62386</name>
</gene>
<dbReference type="FunFam" id="3.40.50.1820:FF:000005">
    <property type="entry name" value="Prolyl endopeptidase"/>
    <property type="match status" value="1"/>
</dbReference>
<keyword evidence="2" id="KW-0645">Protease</keyword>
<keyword evidence="4" id="KW-0720">Serine protease</keyword>
<evidence type="ECO:0000256" key="2">
    <source>
        <dbReference type="ARBA" id="ARBA00022670"/>
    </source>
</evidence>
<dbReference type="PANTHER" id="PTHR11757">
    <property type="entry name" value="PROTEASE FAMILY S9A OLIGOPEPTIDASE"/>
    <property type="match status" value="1"/>
</dbReference>
<dbReference type="Gene3D" id="3.40.50.1820">
    <property type="entry name" value="alpha/beta hydrolase"/>
    <property type="match status" value="1"/>
</dbReference>
<evidence type="ECO:0000259" key="6">
    <source>
        <dbReference type="Pfam" id="PF02897"/>
    </source>
</evidence>
<evidence type="ECO:0000313" key="7">
    <source>
        <dbReference type="EMBL" id="SVA09532.1"/>
    </source>
</evidence>
<dbReference type="Gene3D" id="2.130.10.120">
    <property type="entry name" value="Prolyl oligopeptidase, N-terminal domain"/>
    <property type="match status" value="1"/>
</dbReference>
<dbReference type="InterPro" id="IPR029058">
    <property type="entry name" value="AB_hydrolase_fold"/>
</dbReference>
<feature type="domain" description="Peptidase S9A N-terminal" evidence="6">
    <location>
        <begin position="19"/>
        <end position="409"/>
    </location>
</feature>
<evidence type="ECO:0000256" key="1">
    <source>
        <dbReference type="ARBA" id="ARBA00005228"/>
    </source>
</evidence>
<accession>A0A381SZX4</accession>
<dbReference type="Pfam" id="PF00326">
    <property type="entry name" value="Peptidase_S9"/>
    <property type="match status" value="1"/>
</dbReference>
<dbReference type="PRINTS" id="PR00862">
    <property type="entry name" value="PROLIGOPTASE"/>
</dbReference>
<comment type="similarity">
    <text evidence="1">Belongs to the peptidase S9A family.</text>
</comment>
<dbReference type="InterPro" id="IPR001375">
    <property type="entry name" value="Peptidase_S9_cat"/>
</dbReference>
<dbReference type="InterPro" id="IPR023302">
    <property type="entry name" value="Pept_S9A_N"/>
</dbReference>
<evidence type="ECO:0000256" key="3">
    <source>
        <dbReference type="ARBA" id="ARBA00022801"/>
    </source>
</evidence>